<comment type="caution">
    <text evidence="7">The sequence shown here is derived from an EMBL/GenBank/DDBJ whole genome shotgun (WGS) entry which is preliminary data.</text>
</comment>
<keyword evidence="8" id="KW-1185">Reference proteome</keyword>
<organism evidence="7 8">
    <name type="scientific">Flavobacterium restrictum</name>
    <dbReference type="NCBI Taxonomy" id="2594428"/>
    <lineage>
        <taxon>Bacteria</taxon>
        <taxon>Pseudomonadati</taxon>
        <taxon>Bacteroidota</taxon>
        <taxon>Flavobacteriia</taxon>
        <taxon>Flavobacteriales</taxon>
        <taxon>Flavobacteriaceae</taxon>
        <taxon>Flavobacterium</taxon>
    </lineage>
</organism>
<keyword evidence="3" id="KW-0256">Endoplasmic reticulum</keyword>
<evidence type="ECO:0000256" key="5">
    <source>
        <dbReference type="ARBA" id="ARBA00023136"/>
    </source>
</evidence>
<keyword evidence="5 6" id="KW-0472">Membrane</keyword>
<gene>
    <name evidence="7" type="ORF">FNW21_00225</name>
</gene>
<accession>A0A553EDS4</accession>
<protein>
    <submittedName>
        <fullName evidence="7">Uncharacterized protein</fullName>
    </submittedName>
</protein>
<dbReference type="Pfam" id="PF06703">
    <property type="entry name" value="SPC25"/>
    <property type="match status" value="1"/>
</dbReference>
<dbReference type="GO" id="GO:0016020">
    <property type="term" value="C:membrane"/>
    <property type="evidence" value="ECO:0007669"/>
    <property type="project" value="InterPro"/>
</dbReference>
<name>A0A553EDS4_9FLAO</name>
<evidence type="ECO:0000313" key="8">
    <source>
        <dbReference type="Proteomes" id="UP000316371"/>
    </source>
</evidence>
<evidence type="ECO:0000256" key="4">
    <source>
        <dbReference type="ARBA" id="ARBA00022989"/>
    </source>
</evidence>
<evidence type="ECO:0000256" key="3">
    <source>
        <dbReference type="ARBA" id="ARBA00022824"/>
    </source>
</evidence>
<evidence type="ECO:0000256" key="2">
    <source>
        <dbReference type="ARBA" id="ARBA00022692"/>
    </source>
</evidence>
<reference evidence="7 8" key="1">
    <citation type="submission" date="2019-07" db="EMBL/GenBank/DDBJ databases">
        <title>Novel species of Flavobacterium.</title>
        <authorList>
            <person name="Liu Q."/>
            <person name="Xin Y.-H."/>
        </authorList>
    </citation>
    <scope>NUCLEOTIDE SEQUENCE [LARGE SCALE GENOMIC DNA]</scope>
    <source>
        <strain evidence="7 8">LB1R34</strain>
    </source>
</reference>
<dbReference type="GO" id="GO:0006465">
    <property type="term" value="P:signal peptide processing"/>
    <property type="evidence" value="ECO:0007669"/>
    <property type="project" value="InterPro"/>
</dbReference>
<comment type="subcellular location">
    <subcellularLocation>
        <location evidence="1">Endoplasmic reticulum membrane</location>
        <topology evidence="1">Multi-pass membrane protein</topology>
    </subcellularLocation>
</comment>
<dbReference type="AlphaFoldDB" id="A0A553EDS4"/>
<keyword evidence="4 6" id="KW-1133">Transmembrane helix</keyword>
<dbReference type="Proteomes" id="UP000316371">
    <property type="component" value="Unassembled WGS sequence"/>
</dbReference>
<feature type="transmembrane region" description="Helical" evidence="6">
    <location>
        <begin position="17"/>
        <end position="38"/>
    </location>
</feature>
<dbReference type="EMBL" id="VJZT01000001">
    <property type="protein sequence ID" value="TRX43169.1"/>
    <property type="molecule type" value="Genomic_DNA"/>
</dbReference>
<evidence type="ECO:0000256" key="6">
    <source>
        <dbReference type="SAM" id="Phobius"/>
    </source>
</evidence>
<evidence type="ECO:0000313" key="7">
    <source>
        <dbReference type="EMBL" id="TRX43169.1"/>
    </source>
</evidence>
<keyword evidence="2 6" id="KW-0812">Transmembrane</keyword>
<dbReference type="InterPro" id="IPR009582">
    <property type="entry name" value="Spc2/SPCS2"/>
</dbReference>
<sequence length="53" mass="6579">MFININKNSFEKEEFTYYYACVVYFLFYGVLLIFEIFIKRDEILNTKRQMMNS</sequence>
<evidence type="ECO:0000256" key="1">
    <source>
        <dbReference type="ARBA" id="ARBA00004477"/>
    </source>
</evidence>
<proteinExistence type="predicted"/>